<organism evidence="2 3">
    <name type="scientific">Flexivirga alba</name>
    <dbReference type="NCBI Taxonomy" id="702742"/>
    <lineage>
        <taxon>Bacteria</taxon>
        <taxon>Bacillati</taxon>
        <taxon>Actinomycetota</taxon>
        <taxon>Actinomycetes</taxon>
        <taxon>Micrococcales</taxon>
        <taxon>Dermacoccaceae</taxon>
        <taxon>Flexivirga</taxon>
    </lineage>
</organism>
<reference evidence="3" key="1">
    <citation type="journal article" date="2019" name="Int. J. Syst. Evol. Microbiol.">
        <title>The Global Catalogue of Microorganisms (GCM) 10K type strain sequencing project: providing services to taxonomists for standard genome sequencing and annotation.</title>
        <authorList>
            <consortium name="The Broad Institute Genomics Platform"/>
            <consortium name="The Broad Institute Genome Sequencing Center for Infectious Disease"/>
            <person name="Wu L."/>
            <person name="Ma J."/>
        </authorList>
    </citation>
    <scope>NUCLEOTIDE SEQUENCE [LARGE SCALE GENOMIC DNA]</scope>
    <source>
        <strain evidence="3">CCUG 58127</strain>
    </source>
</reference>
<sequence length="96" mass="10086">MIAHARRGEQASAGRAANNSGPRIPSTDPTVTLAMLQDAAADRSSVWIGYSDIDGALHRTLFQPRRADGGRVTGVVSDGSESRTFSIHRITGVAPA</sequence>
<evidence type="ECO:0000313" key="3">
    <source>
        <dbReference type="Proteomes" id="UP001596298"/>
    </source>
</evidence>
<evidence type="ECO:0000313" key="2">
    <source>
        <dbReference type="EMBL" id="MFC6704035.1"/>
    </source>
</evidence>
<comment type="caution">
    <text evidence="2">The sequence shown here is derived from an EMBL/GenBank/DDBJ whole genome shotgun (WGS) entry which is preliminary data.</text>
</comment>
<dbReference type="RefSeq" id="WP_382397905.1">
    <property type="nucleotide sequence ID" value="NZ_JBHSWH010000001.1"/>
</dbReference>
<dbReference type="Proteomes" id="UP001596298">
    <property type="component" value="Unassembled WGS sequence"/>
</dbReference>
<protein>
    <recommendedName>
        <fullName evidence="4">WYL domain-containing protein</fullName>
    </recommendedName>
</protein>
<gene>
    <name evidence="2" type="ORF">ACFQDH_01805</name>
</gene>
<proteinExistence type="predicted"/>
<feature type="region of interest" description="Disordered" evidence="1">
    <location>
        <begin position="1"/>
        <end position="29"/>
    </location>
</feature>
<accession>A0ABW2AB29</accession>
<dbReference type="EMBL" id="JBHSWH010000001">
    <property type="protein sequence ID" value="MFC6704035.1"/>
    <property type="molecule type" value="Genomic_DNA"/>
</dbReference>
<keyword evidence="3" id="KW-1185">Reference proteome</keyword>
<evidence type="ECO:0008006" key="4">
    <source>
        <dbReference type="Google" id="ProtNLM"/>
    </source>
</evidence>
<name>A0ABW2AB29_9MICO</name>
<evidence type="ECO:0000256" key="1">
    <source>
        <dbReference type="SAM" id="MobiDB-lite"/>
    </source>
</evidence>